<dbReference type="PROSITE" id="PS00107">
    <property type="entry name" value="PROTEIN_KINASE_ATP"/>
    <property type="match status" value="1"/>
</dbReference>
<evidence type="ECO:0000313" key="3">
    <source>
        <dbReference type="EMBL" id="VDK75009.1"/>
    </source>
</evidence>
<feature type="binding site" evidence="1">
    <location>
        <position position="74"/>
    </location>
    <ligand>
        <name>ATP</name>
        <dbReference type="ChEBI" id="CHEBI:30616"/>
    </ligand>
</feature>
<proteinExistence type="predicted"/>
<dbReference type="InterPro" id="IPR011009">
    <property type="entry name" value="Kinase-like_dom_sf"/>
</dbReference>
<name>A0A0M3KIK5_ANISI</name>
<dbReference type="Proteomes" id="UP000267096">
    <property type="component" value="Unassembled WGS sequence"/>
</dbReference>
<reference evidence="5" key="1">
    <citation type="submission" date="2017-02" db="UniProtKB">
        <authorList>
            <consortium name="WormBaseParasite"/>
        </authorList>
    </citation>
    <scope>IDENTIFICATION</scope>
</reference>
<dbReference type="PROSITE" id="PS50011">
    <property type="entry name" value="PROTEIN_KINASE_DOM"/>
    <property type="match status" value="1"/>
</dbReference>
<dbReference type="GO" id="GO:0005524">
    <property type="term" value="F:ATP binding"/>
    <property type="evidence" value="ECO:0007669"/>
    <property type="project" value="UniProtKB-UniRule"/>
</dbReference>
<dbReference type="EMBL" id="UYRR01038946">
    <property type="protein sequence ID" value="VDK75009.1"/>
    <property type="molecule type" value="Genomic_DNA"/>
</dbReference>
<evidence type="ECO:0000259" key="2">
    <source>
        <dbReference type="PROSITE" id="PS50011"/>
    </source>
</evidence>
<dbReference type="Gene3D" id="3.30.200.20">
    <property type="entry name" value="Phosphorylase Kinase, domain 1"/>
    <property type="match status" value="1"/>
</dbReference>
<dbReference type="GO" id="GO:0004672">
    <property type="term" value="F:protein kinase activity"/>
    <property type="evidence" value="ECO:0007669"/>
    <property type="project" value="InterPro"/>
</dbReference>
<accession>A0A0M3KIK5</accession>
<dbReference type="AlphaFoldDB" id="A0A0M3KIK5"/>
<gene>
    <name evidence="3" type="ORF">ASIM_LOCUS20204</name>
</gene>
<reference evidence="3 4" key="2">
    <citation type="submission" date="2018-11" db="EMBL/GenBank/DDBJ databases">
        <authorList>
            <consortium name="Pathogen Informatics"/>
        </authorList>
    </citation>
    <scope>NUCLEOTIDE SEQUENCE [LARGE SCALE GENOMIC DNA]</scope>
</reference>
<keyword evidence="4" id="KW-1185">Reference proteome</keyword>
<organism evidence="5">
    <name type="scientific">Anisakis simplex</name>
    <name type="common">Herring worm</name>
    <dbReference type="NCBI Taxonomy" id="6269"/>
    <lineage>
        <taxon>Eukaryota</taxon>
        <taxon>Metazoa</taxon>
        <taxon>Ecdysozoa</taxon>
        <taxon>Nematoda</taxon>
        <taxon>Chromadorea</taxon>
        <taxon>Rhabditida</taxon>
        <taxon>Spirurina</taxon>
        <taxon>Ascaridomorpha</taxon>
        <taxon>Ascaridoidea</taxon>
        <taxon>Anisakidae</taxon>
        <taxon>Anisakis</taxon>
        <taxon>Anisakis simplex complex</taxon>
    </lineage>
</organism>
<feature type="domain" description="Protein kinase" evidence="2">
    <location>
        <begin position="45"/>
        <end position="91"/>
    </location>
</feature>
<dbReference type="InterPro" id="IPR017441">
    <property type="entry name" value="Protein_kinase_ATP_BS"/>
</dbReference>
<evidence type="ECO:0000313" key="4">
    <source>
        <dbReference type="Proteomes" id="UP000267096"/>
    </source>
</evidence>
<protein>
    <submittedName>
        <fullName evidence="5">Protein kinase domain-containing protein</fullName>
    </submittedName>
</protein>
<evidence type="ECO:0000256" key="1">
    <source>
        <dbReference type="PROSITE-ProRule" id="PRU10141"/>
    </source>
</evidence>
<dbReference type="WBParaSite" id="ASIM_0002082401-mRNA-1">
    <property type="protein sequence ID" value="ASIM_0002082401-mRNA-1"/>
    <property type="gene ID" value="ASIM_0002082401"/>
</dbReference>
<evidence type="ECO:0000313" key="5">
    <source>
        <dbReference type="WBParaSite" id="ASIM_0002082401-mRNA-1"/>
    </source>
</evidence>
<dbReference type="SUPFAM" id="SSF56112">
    <property type="entry name" value="Protein kinase-like (PK-like)"/>
    <property type="match status" value="1"/>
</dbReference>
<keyword evidence="1" id="KW-0547">Nucleotide-binding</keyword>
<dbReference type="InterPro" id="IPR000719">
    <property type="entry name" value="Prot_kinase_dom"/>
</dbReference>
<sequence length="91" mass="10518">MLLVDGCLIDFVSYETHELFVSLIVGPWLTKVDDELNHSLTHFRFTTLRLLGKGGFGAVYEVKRQLDGQVFAMKCELIDVRKRVSYCRIEH</sequence>
<keyword evidence="1" id="KW-0067">ATP-binding</keyword>